<comment type="subcellular location">
    <subcellularLocation>
        <location evidence="1">Secreted</location>
    </subcellularLocation>
</comment>
<dbReference type="Pfam" id="PF00879">
    <property type="entry name" value="Defensin_propep"/>
    <property type="match status" value="1"/>
</dbReference>
<dbReference type="PIRSF" id="PIRSF001875">
    <property type="entry name" value="Alpha-defensin"/>
    <property type="match status" value="1"/>
</dbReference>
<dbReference type="InterPro" id="IPR006081">
    <property type="entry name" value="Alpha-defensin_C"/>
</dbReference>
<evidence type="ECO:0000256" key="2">
    <source>
        <dbReference type="ARBA" id="ARBA00006519"/>
    </source>
</evidence>
<keyword evidence="7" id="KW-0044">Antibiotic</keyword>
<feature type="signal peptide" evidence="9">
    <location>
        <begin position="1"/>
        <end position="19"/>
    </location>
</feature>
<dbReference type="EMBL" id="CALSGD010001393">
    <property type="protein sequence ID" value="CAH6787094.1"/>
    <property type="molecule type" value="Genomic_DNA"/>
</dbReference>
<keyword evidence="6" id="KW-0211">Defensin</keyword>
<evidence type="ECO:0000313" key="12">
    <source>
        <dbReference type="Proteomes" id="UP001152836"/>
    </source>
</evidence>
<dbReference type="GO" id="GO:0031012">
    <property type="term" value="C:extracellular matrix"/>
    <property type="evidence" value="ECO:0007669"/>
    <property type="project" value="TreeGrafter"/>
</dbReference>
<dbReference type="GO" id="GO:0050829">
    <property type="term" value="P:defense response to Gram-negative bacterium"/>
    <property type="evidence" value="ECO:0007669"/>
    <property type="project" value="TreeGrafter"/>
</dbReference>
<evidence type="ECO:0000256" key="5">
    <source>
        <dbReference type="ARBA" id="ARBA00022729"/>
    </source>
</evidence>
<evidence type="ECO:0000256" key="8">
    <source>
        <dbReference type="ARBA" id="ARBA00023157"/>
    </source>
</evidence>
<keyword evidence="12" id="KW-1185">Reference proteome</keyword>
<evidence type="ECO:0000256" key="4">
    <source>
        <dbReference type="ARBA" id="ARBA00022529"/>
    </source>
</evidence>
<protein>
    <submittedName>
        <fullName evidence="11">Defa6 protein</fullName>
    </submittedName>
</protein>
<dbReference type="InterPro" id="IPR016327">
    <property type="entry name" value="Alpha-defensin"/>
</dbReference>
<evidence type="ECO:0000256" key="3">
    <source>
        <dbReference type="ARBA" id="ARBA00022525"/>
    </source>
</evidence>
<comment type="caution">
    <text evidence="11">The sequence shown here is derived from an EMBL/GenBank/DDBJ whole genome shotgun (WGS) entry which is preliminary data.</text>
</comment>
<dbReference type="GO" id="GO:0050830">
    <property type="term" value="P:defense response to Gram-positive bacterium"/>
    <property type="evidence" value="ECO:0007669"/>
    <property type="project" value="TreeGrafter"/>
</dbReference>
<dbReference type="PANTHER" id="PTHR11876:SF2">
    <property type="entry name" value="ALPHA-DEFENSIN 1-RELATED"/>
    <property type="match status" value="1"/>
</dbReference>
<evidence type="ECO:0000256" key="6">
    <source>
        <dbReference type="ARBA" id="ARBA00022940"/>
    </source>
</evidence>
<dbReference type="Proteomes" id="UP001152836">
    <property type="component" value="Unassembled WGS sequence"/>
</dbReference>
<sequence>MKSLFLLSALVLLAFQALADPLPEATEVAKNEEQSGVEDQEVSISFGNPEVSVLQGVDAPNLKCRCTRRKSCRSSEQLSGVCYVGPFSGTLCCH</sequence>
<name>A0AAU9Z3D2_PHORO</name>
<evidence type="ECO:0000313" key="11">
    <source>
        <dbReference type="EMBL" id="CAH6787094.1"/>
    </source>
</evidence>
<dbReference type="GO" id="GO:0002227">
    <property type="term" value="P:innate immune response in mucosa"/>
    <property type="evidence" value="ECO:0007669"/>
    <property type="project" value="TreeGrafter"/>
</dbReference>
<keyword evidence="8" id="KW-1015">Disulfide bond</keyword>
<keyword evidence="3" id="KW-0964">Secreted</keyword>
<dbReference type="PROSITE" id="PS00269">
    <property type="entry name" value="DEFENSIN"/>
    <property type="match status" value="1"/>
</dbReference>
<evidence type="ECO:0000256" key="1">
    <source>
        <dbReference type="ARBA" id="ARBA00004613"/>
    </source>
</evidence>
<proteinExistence type="inferred from homology"/>
<evidence type="ECO:0000256" key="9">
    <source>
        <dbReference type="SAM" id="SignalP"/>
    </source>
</evidence>
<evidence type="ECO:0000256" key="7">
    <source>
        <dbReference type="ARBA" id="ARBA00023022"/>
    </source>
</evidence>
<evidence type="ECO:0000259" key="10">
    <source>
        <dbReference type="PROSITE" id="PS00269"/>
    </source>
</evidence>
<dbReference type="GO" id="GO:0061844">
    <property type="term" value="P:antimicrobial humoral immune response mediated by antimicrobial peptide"/>
    <property type="evidence" value="ECO:0007669"/>
    <property type="project" value="TreeGrafter"/>
</dbReference>
<dbReference type="GO" id="GO:0071222">
    <property type="term" value="P:cellular response to lipopolysaccharide"/>
    <property type="evidence" value="ECO:0007669"/>
    <property type="project" value="TreeGrafter"/>
</dbReference>
<dbReference type="InterPro" id="IPR002366">
    <property type="entry name" value="Alpha-defensin_N"/>
</dbReference>
<gene>
    <name evidence="11" type="primary">Defa6</name>
    <name evidence="11" type="ORF">PHOROB_LOCUS5024</name>
</gene>
<organism evidence="11 12">
    <name type="scientific">Phodopus roborovskii</name>
    <name type="common">Roborovski's desert hamster</name>
    <name type="synonym">Cricetulus roborovskii</name>
    <dbReference type="NCBI Taxonomy" id="109678"/>
    <lineage>
        <taxon>Eukaryota</taxon>
        <taxon>Metazoa</taxon>
        <taxon>Chordata</taxon>
        <taxon>Craniata</taxon>
        <taxon>Vertebrata</taxon>
        <taxon>Euteleostomi</taxon>
        <taxon>Mammalia</taxon>
        <taxon>Eutheria</taxon>
        <taxon>Euarchontoglires</taxon>
        <taxon>Glires</taxon>
        <taxon>Rodentia</taxon>
        <taxon>Myomorpha</taxon>
        <taxon>Muroidea</taxon>
        <taxon>Cricetidae</taxon>
        <taxon>Cricetinae</taxon>
        <taxon>Phodopus</taxon>
    </lineage>
</organism>
<dbReference type="GO" id="GO:0019731">
    <property type="term" value="P:antibacterial humoral response"/>
    <property type="evidence" value="ECO:0007669"/>
    <property type="project" value="TreeGrafter"/>
</dbReference>
<accession>A0AAU9Z3D2</accession>
<dbReference type="AlphaFoldDB" id="A0AAU9Z3D2"/>
<feature type="domain" description="Mammalian defensins" evidence="10">
    <location>
        <begin position="64"/>
        <end position="93"/>
    </location>
</feature>
<keyword evidence="4" id="KW-0929">Antimicrobial</keyword>
<dbReference type="GO" id="GO:0051673">
    <property type="term" value="P:disruption of plasma membrane integrity in another organism"/>
    <property type="evidence" value="ECO:0007669"/>
    <property type="project" value="TreeGrafter"/>
</dbReference>
<dbReference type="GO" id="GO:0005615">
    <property type="term" value="C:extracellular space"/>
    <property type="evidence" value="ECO:0007669"/>
    <property type="project" value="InterPro"/>
</dbReference>
<keyword evidence="5 9" id="KW-0732">Signal</keyword>
<feature type="chain" id="PRO_5043762526" evidence="9">
    <location>
        <begin position="20"/>
        <end position="94"/>
    </location>
</feature>
<dbReference type="PANTHER" id="PTHR11876">
    <property type="entry name" value="ALPHA-DEFENSIN 1"/>
    <property type="match status" value="1"/>
</dbReference>
<dbReference type="SMART" id="SM01418">
    <property type="entry name" value="Defensin_propep"/>
    <property type="match status" value="1"/>
</dbReference>
<comment type="similarity">
    <text evidence="2">Belongs to the alpha-defensin family.</text>
</comment>
<reference evidence="11" key="1">
    <citation type="submission" date="2022-06" db="EMBL/GenBank/DDBJ databases">
        <authorList>
            <person name="Andreotti S."/>
            <person name="Wyler E."/>
        </authorList>
    </citation>
    <scope>NUCLEOTIDE SEQUENCE</scope>
</reference>